<keyword evidence="3" id="KW-0418">Kinase</keyword>
<dbReference type="GO" id="GO:0004674">
    <property type="term" value="F:protein serine/threonine kinase activity"/>
    <property type="evidence" value="ECO:0007669"/>
    <property type="project" value="UniProtKB-EC"/>
</dbReference>
<dbReference type="FunFam" id="3.30.200.20:FF:000034">
    <property type="entry name" value="Kinase suppressor of Ras 1"/>
    <property type="match status" value="1"/>
</dbReference>
<dbReference type="EMBL" id="OIVN01002201">
    <property type="protein sequence ID" value="SPD01431.1"/>
    <property type="molecule type" value="Genomic_DNA"/>
</dbReference>
<dbReference type="Gene3D" id="3.30.200.20">
    <property type="entry name" value="Phosphorylase Kinase, domain 1"/>
    <property type="match status" value="1"/>
</dbReference>
<keyword evidence="1" id="KW-0808">Transferase</keyword>
<dbReference type="PANTHER" id="PTHR44329">
    <property type="entry name" value="SERINE/THREONINE-PROTEIN KINASE TNNI3K-RELATED"/>
    <property type="match status" value="1"/>
</dbReference>
<dbReference type="SUPFAM" id="SSF56112">
    <property type="entry name" value="Protein kinase-like (PK-like)"/>
    <property type="match status" value="1"/>
</dbReference>
<dbReference type="Pfam" id="PF00069">
    <property type="entry name" value="Pkinase"/>
    <property type="match status" value="1"/>
</dbReference>
<name>A0A2N9GQ17_FAGSY</name>
<evidence type="ECO:0000256" key="2">
    <source>
        <dbReference type="ARBA" id="ARBA00022741"/>
    </source>
</evidence>
<evidence type="ECO:0000259" key="7">
    <source>
        <dbReference type="PROSITE" id="PS50011"/>
    </source>
</evidence>
<sequence length="311" mass="35430">MEEQSKVFVKADMIDDIKSIDEHLRRHLIRVCAMQNLDKGNKVRITQKQDWEIDPTKLIIKQVIARGAFGTVHRGLYDGKDVAVKVLECREGQRTEAEIASLRTAFRQEVSIWHKLDHPNVAQFIGATLGTSGFNMHTHNKRIDMQSNVACVIEYLPCGTLKSYLIKNRRRKLAFKTVVRIALDLARGLSYLHSRKIVHRDIKTENLLFDKNHTLKIVDFGVSRLEASNPSEMTGSTGTIGYMAPENMRPEIPNCCPSSLAKIMMQCLDENPNKRPEMEEVVTMLKAIDTSKSKGMKPLYEPQGCLFFCRQ</sequence>
<feature type="domain" description="Protein kinase" evidence="7">
    <location>
        <begin position="58"/>
        <end position="311"/>
    </location>
</feature>
<evidence type="ECO:0000313" key="8">
    <source>
        <dbReference type="EMBL" id="SPD01431.1"/>
    </source>
</evidence>
<comment type="catalytic activity">
    <reaction evidence="5">
        <text>L-threonyl-[protein] + ATP = O-phospho-L-threonyl-[protein] + ADP + H(+)</text>
        <dbReference type="Rhea" id="RHEA:46608"/>
        <dbReference type="Rhea" id="RHEA-COMP:11060"/>
        <dbReference type="Rhea" id="RHEA-COMP:11605"/>
        <dbReference type="ChEBI" id="CHEBI:15378"/>
        <dbReference type="ChEBI" id="CHEBI:30013"/>
        <dbReference type="ChEBI" id="CHEBI:30616"/>
        <dbReference type="ChEBI" id="CHEBI:61977"/>
        <dbReference type="ChEBI" id="CHEBI:456216"/>
        <dbReference type="EC" id="2.7.11.1"/>
    </reaction>
</comment>
<dbReference type="InterPro" id="IPR051681">
    <property type="entry name" value="Ser/Thr_Kinases-Pseudokinases"/>
</dbReference>
<keyword evidence="2" id="KW-0547">Nucleotide-binding</keyword>
<dbReference type="PROSITE" id="PS50011">
    <property type="entry name" value="PROTEIN_KINASE_DOM"/>
    <property type="match status" value="1"/>
</dbReference>
<proteinExistence type="predicted"/>
<reference evidence="8" key="1">
    <citation type="submission" date="2018-02" db="EMBL/GenBank/DDBJ databases">
        <authorList>
            <person name="Cohen D.B."/>
            <person name="Kent A.D."/>
        </authorList>
    </citation>
    <scope>NUCLEOTIDE SEQUENCE</scope>
</reference>
<keyword evidence="4" id="KW-0067">ATP-binding</keyword>
<dbReference type="InterPro" id="IPR008271">
    <property type="entry name" value="Ser/Thr_kinase_AS"/>
</dbReference>
<dbReference type="SMART" id="SM00220">
    <property type="entry name" value="S_TKc"/>
    <property type="match status" value="1"/>
</dbReference>
<accession>A0A2N9GQ17</accession>
<organism evidence="8">
    <name type="scientific">Fagus sylvatica</name>
    <name type="common">Beechnut</name>
    <dbReference type="NCBI Taxonomy" id="28930"/>
    <lineage>
        <taxon>Eukaryota</taxon>
        <taxon>Viridiplantae</taxon>
        <taxon>Streptophyta</taxon>
        <taxon>Embryophyta</taxon>
        <taxon>Tracheophyta</taxon>
        <taxon>Spermatophyta</taxon>
        <taxon>Magnoliopsida</taxon>
        <taxon>eudicotyledons</taxon>
        <taxon>Gunneridae</taxon>
        <taxon>Pentapetalae</taxon>
        <taxon>rosids</taxon>
        <taxon>fabids</taxon>
        <taxon>Fagales</taxon>
        <taxon>Fagaceae</taxon>
        <taxon>Fagus</taxon>
    </lineage>
</organism>
<evidence type="ECO:0000256" key="3">
    <source>
        <dbReference type="ARBA" id="ARBA00022777"/>
    </source>
</evidence>
<evidence type="ECO:0000256" key="4">
    <source>
        <dbReference type="ARBA" id="ARBA00022840"/>
    </source>
</evidence>
<dbReference type="GO" id="GO:0005524">
    <property type="term" value="F:ATP binding"/>
    <property type="evidence" value="ECO:0007669"/>
    <property type="project" value="UniProtKB-KW"/>
</dbReference>
<dbReference type="AlphaFoldDB" id="A0A2N9GQ17"/>
<comment type="catalytic activity">
    <reaction evidence="6">
        <text>L-seryl-[protein] + ATP = O-phospho-L-seryl-[protein] + ADP + H(+)</text>
        <dbReference type="Rhea" id="RHEA:17989"/>
        <dbReference type="Rhea" id="RHEA-COMP:9863"/>
        <dbReference type="Rhea" id="RHEA-COMP:11604"/>
        <dbReference type="ChEBI" id="CHEBI:15378"/>
        <dbReference type="ChEBI" id="CHEBI:29999"/>
        <dbReference type="ChEBI" id="CHEBI:30616"/>
        <dbReference type="ChEBI" id="CHEBI:83421"/>
        <dbReference type="ChEBI" id="CHEBI:456216"/>
        <dbReference type="EC" id="2.7.11.1"/>
    </reaction>
</comment>
<evidence type="ECO:0000256" key="5">
    <source>
        <dbReference type="ARBA" id="ARBA00047899"/>
    </source>
</evidence>
<dbReference type="InterPro" id="IPR000719">
    <property type="entry name" value="Prot_kinase_dom"/>
</dbReference>
<dbReference type="GO" id="GO:0005886">
    <property type="term" value="C:plasma membrane"/>
    <property type="evidence" value="ECO:0007669"/>
    <property type="project" value="TreeGrafter"/>
</dbReference>
<gene>
    <name evidence="8" type="ORF">FSB_LOCUS29313</name>
</gene>
<dbReference type="PANTHER" id="PTHR44329:SF280">
    <property type="entry name" value="PROTEIN KINASE"/>
    <property type="match status" value="1"/>
</dbReference>
<evidence type="ECO:0000256" key="1">
    <source>
        <dbReference type="ARBA" id="ARBA00022679"/>
    </source>
</evidence>
<evidence type="ECO:0000256" key="6">
    <source>
        <dbReference type="ARBA" id="ARBA00048679"/>
    </source>
</evidence>
<dbReference type="PROSITE" id="PS00108">
    <property type="entry name" value="PROTEIN_KINASE_ST"/>
    <property type="match status" value="1"/>
</dbReference>
<dbReference type="PIRSF" id="PIRSF000654">
    <property type="entry name" value="Integrin-linked_kinase"/>
    <property type="match status" value="1"/>
</dbReference>
<dbReference type="InterPro" id="IPR011009">
    <property type="entry name" value="Kinase-like_dom_sf"/>
</dbReference>
<dbReference type="Gene3D" id="1.10.510.10">
    <property type="entry name" value="Transferase(Phosphotransferase) domain 1"/>
    <property type="match status" value="2"/>
</dbReference>
<protein>
    <recommendedName>
        <fullName evidence="7">Protein kinase domain-containing protein</fullName>
    </recommendedName>
</protein>